<dbReference type="InterPro" id="IPR050834">
    <property type="entry name" value="Glycosyltransf_2"/>
</dbReference>
<dbReference type="EMBL" id="RBKT01000001">
    <property type="protein sequence ID" value="RKR92785.1"/>
    <property type="molecule type" value="Genomic_DNA"/>
</dbReference>
<dbReference type="PANTHER" id="PTHR43685">
    <property type="entry name" value="GLYCOSYLTRANSFERASE"/>
    <property type="match status" value="1"/>
</dbReference>
<dbReference type="Pfam" id="PF13632">
    <property type="entry name" value="Glyco_trans_2_3"/>
    <property type="match status" value="1"/>
</dbReference>
<dbReference type="AlphaFoldDB" id="A0A495JW65"/>
<protein>
    <submittedName>
        <fullName evidence="2">Glycosyl transferase family 2</fullName>
    </submittedName>
</protein>
<reference evidence="2 3" key="1">
    <citation type="submission" date="2018-10" db="EMBL/GenBank/DDBJ databases">
        <title>Sequencing the genomes of 1000 actinobacteria strains.</title>
        <authorList>
            <person name="Klenk H.-P."/>
        </authorList>
    </citation>
    <scope>NUCLEOTIDE SEQUENCE [LARGE SCALE GENOMIC DNA]</scope>
    <source>
        <strain evidence="2 3">DSM 45175</strain>
    </source>
</reference>
<evidence type="ECO:0000313" key="3">
    <source>
        <dbReference type="Proteomes" id="UP000277671"/>
    </source>
</evidence>
<feature type="domain" description="Glycosyltransferase 2-like" evidence="1">
    <location>
        <begin position="57"/>
        <end position="171"/>
    </location>
</feature>
<name>A0A495JW65_9ACTN</name>
<dbReference type="Gene3D" id="3.90.550.10">
    <property type="entry name" value="Spore Coat Polysaccharide Biosynthesis Protein SpsA, Chain A"/>
    <property type="match status" value="1"/>
</dbReference>
<keyword evidence="3" id="KW-1185">Reference proteome</keyword>
<evidence type="ECO:0000313" key="2">
    <source>
        <dbReference type="EMBL" id="RKR92785.1"/>
    </source>
</evidence>
<dbReference type="GO" id="GO:0016740">
    <property type="term" value="F:transferase activity"/>
    <property type="evidence" value="ECO:0007669"/>
    <property type="project" value="UniProtKB-KW"/>
</dbReference>
<dbReference type="PANTHER" id="PTHR43685:SF2">
    <property type="entry name" value="GLYCOSYLTRANSFERASE 2-LIKE DOMAIN-CONTAINING PROTEIN"/>
    <property type="match status" value="1"/>
</dbReference>
<dbReference type="InterPro" id="IPR001173">
    <property type="entry name" value="Glyco_trans_2-like"/>
</dbReference>
<accession>A0A495JW65</accession>
<gene>
    <name evidence="2" type="ORF">BDK92_7265</name>
</gene>
<comment type="caution">
    <text evidence="2">The sequence shown here is derived from an EMBL/GenBank/DDBJ whole genome shotgun (WGS) entry which is preliminary data.</text>
</comment>
<dbReference type="Proteomes" id="UP000277671">
    <property type="component" value="Unassembled WGS sequence"/>
</dbReference>
<organism evidence="2 3">
    <name type="scientific">Micromonospora pisi</name>
    <dbReference type="NCBI Taxonomy" id="589240"/>
    <lineage>
        <taxon>Bacteria</taxon>
        <taxon>Bacillati</taxon>
        <taxon>Actinomycetota</taxon>
        <taxon>Actinomycetes</taxon>
        <taxon>Micromonosporales</taxon>
        <taxon>Micromonosporaceae</taxon>
        <taxon>Micromonospora</taxon>
    </lineage>
</organism>
<proteinExistence type="predicted"/>
<keyword evidence="2" id="KW-0808">Transferase</keyword>
<dbReference type="SUPFAM" id="SSF53448">
    <property type="entry name" value="Nucleotide-diphospho-sugar transferases"/>
    <property type="match status" value="1"/>
</dbReference>
<dbReference type="OrthoDB" id="5243838at2"/>
<dbReference type="InterPro" id="IPR029044">
    <property type="entry name" value="Nucleotide-diphossugar_trans"/>
</dbReference>
<evidence type="ECO:0000259" key="1">
    <source>
        <dbReference type="Pfam" id="PF13632"/>
    </source>
</evidence>
<sequence length="199" mass="21629">MDVTIAVGTYGNESWRQLAETRAIPSAQAFGVPVVHVHADSLHSARNGALAQVATEWVVHLDADDELEPGYLDAMAAGTADLRAPAVRYVHGRRVGAPGLPRVAGHLHICHAGCLPHGNWLVVGTAVRTGLVRAVGGWWDEPLYEDWSLWLRCWAAGATVEAIPRAVYRAHVRRGSRNRAPSMVEKNRVHHQIVKAVLG</sequence>